<dbReference type="EMBL" id="AMQN01013876">
    <property type="status" value="NOT_ANNOTATED_CDS"/>
    <property type="molecule type" value="Genomic_DNA"/>
</dbReference>
<dbReference type="InterPro" id="IPR001611">
    <property type="entry name" value="Leu-rich_rpt"/>
</dbReference>
<feature type="region of interest" description="Disordered" evidence="3">
    <location>
        <begin position="452"/>
        <end position="640"/>
    </location>
</feature>
<dbReference type="InterPro" id="IPR032675">
    <property type="entry name" value="LRR_dom_sf"/>
</dbReference>
<keyword evidence="6" id="KW-1185">Reference proteome</keyword>
<dbReference type="PANTHER" id="PTHR22708">
    <property type="entry name" value="LEUCINE-RICH REPEAT-CONTAINING PROTEIN 56"/>
    <property type="match status" value="1"/>
</dbReference>
<dbReference type="EnsemblMetazoa" id="CapteT220260">
    <property type="protein sequence ID" value="CapteP220260"/>
    <property type="gene ID" value="CapteG220260"/>
</dbReference>
<proteinExistence type="predicted"/>
<dbReference type="InterPro" id="IPR040091">
    <property type="entry name" value="LRRC56"/>
</dbReference>
<feature type="compositionally biased region" description="Basic and acidic residues" evidence="3">
    <location>
        <begin position="516"/>
        <end position="542"/>
    </location>
</feature>
<dbReference type="HOGENOM" id="CLU_427766_0_0_1"/>
<evidence type="ECO:0008006" key="7">
    <source>
        <dbReference type="Google" id="ProtNLM"/>
    </source>
</evidence>
<dbReference type="Proteomes" id="UP000014760">
    <property type="component" value="Unassembled WGS sequence"/>
</dbReference>
<protein>
    <recommendedName>
        <fullName evidence="7">U2A'/phosphoprotein 32 family A C-terminal domain-containing protein</fullName>
    </recommendedName>
</protein>
<dbReference type="PROSITE" id="PS51450">
    <property type="entry name" value="LRR"/>
    <property type="match status" value="2"/>
</dbReference>
<keyword evidence="1" id="KW-0433">Leucine-rich repeat</keyword>
<evidence type="ECO:0000256" key="1">
    <source>
        <dbReference type="ARBA" id="ARBA00022614"/>
    </source>
</evidence>
<evidence type="ECO:0000313" key="5">
    <source>
        <dbReference type="EnsemblMetazoa" id="CapteP220260"/>
    </source>
</evidence>
<evidence type="ECO:0000256" key="3">
    <source>
        <dbReference type="SAM" id="MobiDB-lite"/>
    </source>
</evidence>
<feature type="compositionally biased region" description="Low complexity" evidence="3">
    <location>
        <begin position="329"/>
        <end position="351"/>
    </location>
</feature>
<name>R7TC50_CAPTE</name>
<feature type="compositionally biased region" description="Acidic residues" evidence="3">
    <location>
        <begin position="457"/>
        <end position="467"/>
    </location>
</feature>
<evidence type="ECO:0000313" key="6">
    <source>
        <dbReference type="Proteomes" id="UP000014760"/>
    </source>
</evidence>
<dbReference type="InterPro" id="IPR025875">
    <property type="entry name" value="Leu-rich_rpt_4"/>
</dbReference>
<dbReference type="OMA" id="CGTHDLS"/>
<feature type="region of interest" description="Disordered" evidence="3">
    <location>
        <begin position="277"/>
        <end position="360"/>
    </location>
</feature>
<reference evidence="5" key="3">
    <citation type="submission" date="2015-06" db="UniProtKB">
        <authorList>
            <consortium name="EnsemblMetazoa"/>
        </authorList>
    </citation>
    <scope>IDENTIFICATION</scope>
</reference>
<organism evidence="4">
    <name type="scientific">Capitella teleta</name>
    <name type="common">Polychaete worm</name>
    <dbReference type="NCBI Taxonomy" id="283909"/>
    <lineage>
        <taxon>Eukaryota</taxon>
        <taxon>Metazoa</taxon>
        <taxon>Spiralia</taxon>
        <taxon>Lophotrochozoa</taxon>
        <taxon>Annelida</taxon>
        <taxon>Polychaeta</taxon>
        <taxon>Sedentaria</taxon>
        <taxon>Scolecida</taxon>
        <taxon>Capitellidae</taxon>
        <taxon>Capitella</taxon>
    </lineage>
</organism>
<keyword evidence="2" id="KW-0677">Repeat</keyword>
<dbReference type="Pfam" id="PF12799">
    <property type="entry name" value="LRR_4"/>
    <property type="match status" value="1"/>
</dbReference>
<dbReference type="Gene3D" id="3.80.10.10">
    <property type="entry name" value="Ribonuclease Inhibitor"/>
    <property type="match status" value="1"/>
</dbReference>
<dbReference type="SMART" id="SM00369">
    <property type="entry name" value="LRR_TYP"/>
    <property type="match status" value="3"/>
</dbReference>
<gene>
    <name evidence="4" type="ORF">CAPTEDRAFT_220260</name>
</gene>
<dbReference type="OrthoDB" id="676979at2759"/>
<accession>R7TC50</accession>
<dbReference type="SUPFAM" id="SSF52058">
    <property type="entry name" value="L domain-like"/>
    <property type="match status" value="1"/>
</dbReference>
<dbReference type="InterPro" id="IPR003591">
    <property type="entry name" value="Leu-rich_rpt_typical-subtyp"/>
</dbReference>
<evidence type="ECO:0000256" key="2">
    <source>
        <dbReference type="ARBA" id="ARBA00022737"/>
    </source>
</evidence>
<reference evidence="4 6" key="2">
    <citation type="journal article" date="2013" name="Nature">
        <title>Insights into bilaterian evolution from three spiralian genomes.</title>
        <authorList>
            <person name="Simakov O."/>
            <person name="Marletaz F."/>
            <person name="Cho S.J."/>
            <person name="Edsinger-Gonzales E."/>
            <person name="Havlak P."/>
            <person name="Hellsten U."/>
            <person name="Kuo D.H."/>
            <person name="Larsson T."/>
            <person name="Lv J."/>
            <person name="Arendt D."/>
            <person name="Savage R."/>
            <person name="Osoegawa K."/>
            <person name="de Jong P."/>
            <person name="Grimwood J."/>
            <person name="Chapman J.A."/>
            <person name="Shapiro H."/>
            <person name="Aerts A."/>
            <person name="Otillar R.P."/>
            <person name="Terry A.Y."/>
            <person name="Boore J.L."/>
            <person name="Grigoriev I.V."/>
            <person name="Lindberg D.R."/>
            <person name="Seaver E.C."/>
            <person name="Weisblat D.A."/>
            <person name="Putnam N.H."/>
            <person name="Rokhsar D.S."/>
        </authorList>
    </citation>
    <scope>NUCLEOTIDE SEQUENCE</scope>
    <source>
        <strain evidence="4 6">I ESC-2004</strain>
    </source>
</reference>
<sequence>MATIGGLPQRPSHMQTSLPITIPVMDSSVRPSSALARGIRITEYSDGRVNPDPIIVEESDVLLEEFLSPRKLRDLTGVEDLEDVHTLEMKVDTRDTSLGNFGTHLPNLSQLKLSNSIIQSVRDLGSGLDRVRVLWMSRCGLEDLDSVSSLNNLKELYLSYNEISDVSPCSMLENLQILDLEGNNINHFSQVEFLAMCRSLANLTLEGNPICVTPSPDQAEPKYDYRLAVQKAIPHLRVLDDESIAAGPVPPTKKSGVSAFEDDWRLIDELLKDATINISDDEADSSVRPPSSAGPRPSTGYRPGSALRPYTAALRPSSTRQRPGSALKQRPGSSGRPGSSESGGSRQGSRPESTDVDDLYDSSHLTVGAVVCGNPSKALKARLRPQIQSSNSEINKKLQEIRKQPQDVINAQIEPDENFKEVLGEVKEWKIGHQKILEDIEASKAAQVFVVSHTDEGLSEDEGSSSDESDHGTTFGPGRGQPPPSRITRFAPDNYTQGMRSKSRLGSATSQRSYHHHDECHDARDDGYFSRRTPEEELELKSPSRSSFTAPTPPKHLRSPSPGLKKPDVRRRLPSPGPLSQRPDILPDRPVIRSSYEQFSSSSTVRTTPPDRTPPGQSVPRIRKGHLAKVQLLPSKPFPK</sequence>
<feature type="compositionally biased region" description="Polar residues" evidence="3">
    <location>
        <begin position="494"/>
        <end position="512"/>
    </location>
</feature>
<feature type="compositionally biased region" description="Low complexity" evidence="3">
    <location>
        <begin position="600"/>
        <end position="610"/>
    </location>
</feature>
<dbReference type="STRING" id="283909.R7TC50"/>
<dbReference type="EMBL" id="KB310564">
    <property type="protein sequence ID" value="ELT91288.1"/>
    <property type="molecule type" value="Genomic_DNA"/>
</dbReference>
<dbReference type="AlphaFoldDB" id="R7TC50"/>
<evidence type="ECO:0000313" key="4">
    <source>
        <dbReference type="EMBL" id="ELT91288.1"/>
    </source>
</evidence>
<dbReference type="PANTHER" id="PTHR22708:SF0">
    <property type="entry name" value="LEUCINE-RICH REPEAT-CONTAINING PROTEIN 56"/>
    <property type="match status" value="1"/>
</dbReference>
<reference evidence="6" key="1">
    <citation type="submission" date="2012-12" db="EMBL/GenBank/DDBJ databases">
        <authorList>
            <person name="Hellsten U."/>
            <person name="Grimwood J."/>
            <person name="Chapman J.A."/>
            <person name="Shapiro H."/>
            <person name="Aerts A."/>
            <person name="Otillar R.P."/>
            <person name="Terry A.Y."/>
            <person name="Boore J.L."/>
            <person name="Simakov O."/>
            <person name="Marletaz F."/>
            <person name="Cho S.-J."/>
            <person name="Edsinger-Gonzales E."/>
            <person name="Havlak P."/>
            <person name="Kuo D.-H."/>
            <person name="Larsson T."/>
            <person name="Lv J."/>
            <person name="Arendt D."/>
            <person name="Savage R."/>
            <person name="Osoegawa K."/>
            <person name="de Jong P."/>
            <person name="Lindberg D.R."/>
            <person name="Seaver E.C."/>
            <person name="Weisblat D.A."/>
            <person name="Putnam N.H."/>
            <person name="Grigoriev I.V."/>
            <person name="Rokhsar D.S."/>
        </authorList>
    </citation>
    <scope>NUCLEOTIDE SEQUENCE</scope>
    <source>
        <strain evidence="6">I ESC-2004</strain>
    </source>
</reference>